<evidence type="ECO:0000313" key="2">
    <source>
        <dbReference type="Proteomes" id="UP001150581"/>
    </source>
</evidence>
<protein>
    <submittedName>
        <fullName evidence="1">Uncharacterized protein</fullName>
    </submittedName>
</protein>
<dbReference type="Proteomes" id="UP001150581">
    <property type="component" value="Unassembled WGS sequence"/>
</dbReference>
<feature type="non-terminal residue" evidence="1">
    <location>
        <position position="96"/>
    </location>
</feature>
<dbReference type="EMBL" id="JANBPG010000286">
    <property type="protein sequence ID" value="KAJ1897910.1"/>
    <property type="molecule type" value="Genomic_DNA"/>
</dbReference>
<proteinExistence type="predicted"/>
<name>A0ACC1INY2_9FUNG</name>
<gene>
    <name evidence="1" type="ORF">LPJ66_003083</name>
</gene>
<accession>A0ACC1INY2</accession>
<comment type="caution">
    <text evidence="1">The sequence shown here is derived from an EMBL/GenBank/DDBJ whole genome shotgun (WGS) entry which is preliminary data.</text>
</comment>
<reference evidence="1" key="1">
    <citation type="submission" date="2022-07" db="EMBL/GenBank/DDBJ databases">
        <title>Phylogenomic reconstructions and comparative analyses of Kickxellomycotina fungi.</title>
        <authorList>
            <person name="Reynolds N.K."/>
            <person name="Stajich J.E."/>
            <person name="Barry K."/>
            <person name="Grigoriev I.V."/>
            <person name="Crous P."/>
            <person name="Smith M.E."/>
        </authorList>
    </citation>
    <scope>NUCLEOTIDE SEQUENCE</scope>
    <source>
        <strain evidence="1">Benny 63K</strain>
    </source>
</reference>
<keyword evidence="2" id="KW-1185">Reference proteome</keyword>
<organism evidence="1 2">
    <name type="scientific">Kickxella alabastrina</name>
    <dbReference type="NCBI Taxonomy" id="61397"/>
    <lineage>
        <taxon>Eukaryota</taxon>
        <taxon>Fungi</taxon>
        <taxon>Fungi incertae sedis</taxon>
        <taxon>Zoopagomycota</taxon>
        <taxon>Kickxellomycotina</taxon>
        <taxon>Kickxellomycetes</taxon>
        <taxon>Kickxellales</taxon>
        <taxon>Kickxellaceae</taxon>
        <taxon>Kickxella</taxon>
    </lineage>
</organism>
<sequence>MNTNTQQSQPNAQAQIPDYYDILRCFPQSTQKQIHQEYKQLALQHHPDKVAGDSQWYDIRQAYDVIGDPQKRAQYDRWRMSELLVPFDQWLVSQVQ</sequence>
<evidence type="ECO:0000313" key="1">
    <source>
        <dbReference type="EMBL" id="KAJ1897910.1"/>
    </source>
</evidence>